<evidence type="ECO:0000313" key="15">
    <source>
        <dbReference type="EMBL" id="KAG2181558.1"/>
    </source>
</evidence>
<feature type="active site" description="Proton acceptor" evidence="13">
    <location>
        <position position="249"/>
    </location>
</feature>
<dbReference type="InterPro" id="IPR036291">
    <property type="entry name" value="NAD(P)-bd_dom_sf"/>
</dbReference>
<comment type="similarity">
    <text evidence="3">Belongs to the aspartate-semialdehyde dehydrogenase family.</text>
</comment>
<evidence type="ECO:0000256" key="5">
    <source>
        <dbReference type="ARBA" id="ARBA00022605"/>
    </source>
</evidence>
<dbReference type="NCBIfam" id="NF006416">
    <property type="entry name" value="PRK08664.1"/>
    <property type="match status" value="1"/>
</dbReference>
<dbReference type="Pfam" id="PF01118">
    <property type="entry name" value="Semialdhyde_dh"/>
    <property type="match status" value="1"/>
</dbReference>
<dbReference type="GO" id="GO:0051287">
    <property type="term" value="F:NAD binding"/>
    <property type="evidence" value="ECO:0007669"/>
    <property type="project" value="InterPro"/>
</dbReference>
<protein>
    <recommendedName>
        <fullName evidence="12">Aspartate-semialdehyde dehydrogenase</fullName>
        <ecNumber evidence="4">1.2.1.11</ecNumber>
    </recommendedName>
</protein>
<evidence type="ECO:0000259" key="14">
    <source>
        <dbReference type="SMART" id="SM00859"/>
    </source>
</evidence>
<keyword evidence="9" id="KW-0486">Methionine biosynthesis</keyword>
<dbReference type="EC" id="1.2.1.11" evidence="4"/>
<gene>
    <name evidence="15" type="ORF">INT44_008373</name>
</gene>
<evidence type="ECO:0000256" key="9">
    <source>
        <dbReference type="ARBA" id="ARBA00023167"/>
    </source>
</evidence>
<dbReference type="SMART" id="SM00859">
    <property type="entry name" value="Semialdhyde_dh"/>
    <property type="match status" value="1"/>
</dbReference>
<evidence type="ECO:0000256" key="3">
    <source>
        <dbReference type="ARBA" id="ARBA00010584"/>
    </source>
</evidence>
<dbReference type="Proteomes" id="UP000612746">
    <property type="component" value="Unassembled WGS sequence"/>
</dbReference>
<name>A0A8H7PXC8_9FUNG</name>
<evidence type="ECO:0000256" key="13">
    <source>
        <dbReference type="PIRSR" id="PIRSR000148-1"/>
    </source>
</evidence>
<comment type="pathway">
    <text evidence="1">Amino-acid biosynthesis; L-methionine biosynthesis via de novo pathway; L-homoserine from L-aspartate: step 2/3.</text>
</comment>
<dbReference type="CDD" id="cd02315">
    <property type="entry name" value="ScASADH_like_N"/>
    <property type="match status" value="1"/>
</dbReference>
<evidence type="ECO:0000256" key="6">
    <source>
        <dbReference type="ARBA" id="ARBA00022697"/>
    </source>
</evidence>
<comment type="function">
    <text evidence="11">Catalyzes the NADPH-dependent formation of L-aspartate 4-semialdehyde (L-ASA) by the reductive dephosphorylation of 4-phospho-L-aspartate. Mediates the second step in the biosynthesis of amino acids that derive from aspartate (the aspartate family of amino acids), including methioinine and threonine, the latter of which is a precursor to isoleucine.</text>
</comment>
<sequence length="358" mass="38411">MVATKKVGILGATGTVGQRFILLLADHPIFTIHALGASSRSAGKSYKDATKWKQSKPIPENVENMIVNECKSASFAECDVVFSGLDADVAGDIEMEFLKANLVVFSNAKNYRREPTVPLIVPTANSSHFDLIPHQRKIYGQDKGFLITNANCSTTGLVVPLKALQDAFGPLSHIIVHTQQAISGAGYPGVPSLDILDNVVPYISGEEEKIEWETGKILGAVNSDATGFDHLENTVVSATCTRVPVIDGHLESASIKFANQPAPSVEEIEKVLAAYTTEPQQLGCHSAPERAIIVNSLPDRPQPRLDRDLEKGQAVTVGRVRKCPVFDIKFTLLIHNTVLGAAGSSVLNAEIAVAKGLI</sequence>
<feature type="domain" description="Semialdehyde dehydrogenase NAD-binding" evidence="14">
    <location>
        <begin position="6"/>
        <end position="132"/>
    </location>
</feature>
<evidence type="ECO:0000256" key="4">
    <source>
        <dbReference type="ARBA" id="ARBA00013120"/>
    </source>
</evidence>
<comment type="catalytic activity">
    <reaction evidence="10">
        <text>L-aspartate 4-semialdehyde + phosphate + NADP(+) = 4-phospho-L-aspartate + NADPH + H(+)</text>
        <dbReference type="Rhea" id="RHEA:24284"/>
        <dbReference type="ChEBI" id="CHEBI:15378"/>
        <dbReference type="ChEBI" id="CHEBI:43474"/>
        <dbReference type="ChEBI" id="CHEBI:57535"/>
        <dbReference type="ChEBI" id="CHEBI:57783"/>
        <dbReference type="ChEBI" id="CHEBI:58349"/>
        <dbReference type="ChEBI" id="CHEBI:537519"/>
        <dbReference type="EC" id="1.2.1.11"/>
    </reaction>
    <physiologicalReaction direction="right-to-left" evidence="10">
        <dbReference type="Rhea" id="RHEA:24286"/>
    </physiologicalReaction>
</comment>
<dbReference type="CDD" id="cd18130">
    <property type="entry name" value="ASADH_C_arch_fung_like"/>
    <property type="match status" value="1"/>
</dbReference>
<dbReference type="InterPro" id="IPR051823">
    <property type="entry name" value="ASADH-related"/>
</dbReference>
<dbReference type="GO" id="GO:0004073">
    <property type="term" value="F:aspartate-semialdehyde dehydrogenase activity"/>
    <property type="evidence" value="ECO:0007669"/>
    <property type="project" value="UniProtKB-EC"/>
</dbReference>
<evidence type="ECO:0000313" key="16">
    <source>
        <dbReference type="Proteomes" id="UP000612746"/>
    </source>
</evidence>
<organism evidence="15 16">
    <name type="scientific">Umbelopsis vinacea</name>
    <dbReference type="NCBI Taxonomy" id="44442"/>
    <lineage>
        <taxon>Eukaryota</taxon>
        <taxon>Fungi</taxon>
        <taxon>Fungi incertae sedis</taxon>
        <taxon>Mucoromycota</taxon>
        <taxon>Mucoromycotina</taxon>
        <taxon>Umbelopsidomycetes</taxon>
        <taxon>Umbelopsidales</taxon>
        <taxon>Umbelopsidaceae</taxon>
        <taxon>Umbelopsis</taxon>
    </lineage>
</organism>
<evidence type="ECO:0000256" key="8">
    <source>
        <dbReference type="ARBA" id="ARBA00023002"/>
    </source>
</evidence>
<dbReference type="GO" id="GO:0009088">
    <property type="term" value="P:threonine biosynthetic process"/>
    <property type="evidence" value="ECO:0007669"/>
    <property type="project" value="UniProtKB-KW"/>
</dbReference>
<keyword evidence="8" id="KW-0560">Oxidoreductase</keyword>
<dbReference type="AlphaFoldDB" id="A0A8H7PXC8"/>
<keyword evidence="5" id="KW-0028">Amino-acid biosynthesis</keyword>
<feature type="active site" description="Acyl-thioester intermediate" evidence="13">
    <location>
        <position position="152"/>
    </location>
</feature>
<dbReference type="GO" id="GO:0050661">
    <property type="term" value="F:NADP binding"/>
    <property type="evidence" value="ECO:0007669"/>
    <property type="project" value="InterPro"/>
</dbReference>
<dbReference type="Pfam" id="PF02774">
    <property type="entry name" value="Semialdhyde_dhC"/>
    <property type="match status" value="1"/>
</dbReference>
<reference evidence="15" key="1">
    <citation type="submission" date="2020-12" db="EMBL/GenBank/DDBJ databases">
        <title>Metabolic potential, ecology and presence of endohyphal bacteria is reflected in genomic diversity of Mucoromycotina.</title>
        <authorList>
            <person name="Muszewska A."/>
            <person name="Okrasinska A."/>
            <person name="Steczkiewicz K."/>
            <person name="Drgas O."/>
            <person name="Orlowska M."/>
            <person name="Perlinska-Lenart U."/>
            <person name="Aleksandrzak-Piekarczyk T."/>
            <person name="Szatraj K."/>
            <person name="Zielenkiewicz U."/>
            <person name="Pilsyk S."/>
            <person name="Malc E."/>
            <person name="Mieczkowski P."/>
            <person name="Kruszewska J.S."/>
            <person name="Biernat P."/>
            <person name="Pawlowska J."/>
        </authorList>
    </citation>
    <scope>NUCLEOTIDE SEQUENCE</scope>
    <source>
        <strain evidence="15">WA0000051536</strain>
    </source>
</reference>
<dbReference type="PANTHER" id="PTHR46718">
    <property type="entry name" value="ASPARTATE-SEMIALDEHYDE DEHYDROGENASE"/>
    <property type="match status" value="1"/>
</dbReference>
<dbReference type="GO" id="GO:0009086">
    <property type="term" value="P:methionine biosynthetic process"/>
    <property type="evidence" value="ECO:0007669"/>
    <property type="project" value="UniProtKB-KW"/>
</dbReference>
<dbReference type="FunFam" id="3.40.50.720:FF:000200">
    <property type="entry name" value="Aspartate-semialdehyde dehydrogenase"/>
    <property type="match status" value="1"/>
</dbReference>
<evidence type="ECO:0000256" key="10">
    <source>
        <dbReference type="ARBA" id="ARBA00049864"/>
    </source>
</evidence>
<evidence type="ECO:0000256" key="12">
    <source>
        <dbReference type="ARBA" id="ARBA00050041"/>
    </source>
</evidence>
<keyword evidence="16" id="KW-1185">Reference proteome</keyword>
<dbReference type="SUPFAM" id="SSF51735">
    <property type="entry name" value="NAD(P)-binding Rossmann-fold domains"/>
    <property type="match status" value="1"/>
</dbReference>
<dbReference type="OrthoDB" id="1894490at2759"/>
<dbReference type="NCBIfam" id="TIGR00978">
    <property type="entry name" value="asd_EA"/>
    <property type="match status" value="1"/>
</dbReference>
<keyword evidence="6" id="KW-0791">Threonine biosynthesis</keyword>
<dbReference type="EMBL" id="JAEPRA010000008">
    <property type="protein sequence ID" value="KAG2181558.1"/>
    <property type="molecule type" value="Genomic_DNA"/>
</dbReference>
<evidence type="ECO:0000256" key="1">
    <source>
        <dbReference type="ARBA" id="ARBA00005021"/>
    </source>
</evidence>
<dbReference type="InterPro" id="IPR000534">
    <property type="entry name" value="Semialdehyde_DH_NAD-bd"/>
</dbReference>
<dbReference type="FunFam" id="3.30.360.10:FF:000016">
    <property type="entry name" value="Probable aspartate-semialdehyde dehydrogenase"/>
    <property type="match status" value="1"/>
</dbReference>
<comment type="pathway">
    <text evidence="2">Amino-acid biosynthesis; L-threonine biosynthesis; L-threonine from L-aspartate: step 2/5.</text>
</comment>
<dbReference type="SUPFAM" id="SSF55347">
    <property type="entry name" value="Glyceraldehyde-3-phosphate dehydrogenase-like, C-terminal domain"/>
    <property type="match status" value="1"/>
</dbReference>
<dbReference type="PIRSF" id="PIRSF000148">
    <property type="entry name" value="ASA_dh"/>
    <property type="match status" value="1"/>
</dbReference>
<proteinExistence type="inferred from homology"/>
<evidence type="ECO:0000256" key="2">
    <source>
        <dbReference type="ARBA" id="ARBA00005097"/>
    </source>
</evidence>
<dbReference type="Gene3D" id="3.40.50.720">
    <property type="entry name" value="NAD(P)-binding Rossmann-like Domain"/>
    <property type="match status" value="1"/>
</dbReference>
<dbReference type="Gene3D" id="3.30.360.10">
    <property type="entry name" value="Dihydrodipicolinate Reductase, domain 2"/>
    <property type="match status" value="1"/>
</dbReference>
<keyword evidence="7" id="KW-0521">NADP</keyword>
<evidence type="ECO:0000256" key="7">
    <source>
        <dbReference type="ARBA" id="ARBA00022857"/>
    </source>
</evidence>
<dbReference type="InterPro" id="IPR012280">
    <property type="entry name" value="Semialdhyde_DH_dimer_dom"/>
</dbReference>
<dbReference type="PANTHER" id="PTHR46718:SF1">
    <property type="entry name" value="ASPARTATE-SEMIALDEHYDE DEHYDROGENASE"/>
    <property type="match status" value="1"/>
</dbReference>
<evidence type="ECO:0000256" key="11">
    <source>
        <dbReference type="ARBA" id="ARBA00049950"/>
    </source>
</evidence>
<accession>A0A8H7PXC8</accession>
<comment type="caution">
    <text evidence="15">The sequence shown here is derived from an EMBL/GenBank/DDBJ whole genome shotgun (WGS) entry which is preliminary data.</text>
</comment>
<dbReference type="InterPro" id="IPR005676">
    <property type="entry name" value="Asp_semi-ald_DH_pep-lack"/>
</dbReference>
<dbReference type="GO" id="GO:0046983">
    <property type="term" value="F:protein dimerization activity"/>
    <property type="evidence" value="ECO:0007669"/>
    <property type="project" value="InterPro"/>
</dbReference>